<dbReference type="RefSeq" id="WP_152891887.1">
    <property type="nucleotide sequence ID" value="NZ_WHJC01000378.1"/>
</dbReference>
<evidence type="ECO:0000313" key="2">
    <source>
        <dbReference type="EMBL" id="MPQ44974.1"/>
    </source>
</evidence>
<protein>
    <submittedName>
        <fullName evidence="2">Methyltransferase domain-containing protein</fullName>
    </submittedName>
</protein>
<dbReference type="AlphaFoldDB" id="A0A6I1MPH6"/>
<keyword evidence="2" id="KW-0489">Methyltransferase</keyword>
<dbReference type="GO" id="GO:0008168">
    <property type="term" value="F:methyltransferase activity"/>
    <property type="evidence" value="ECO:0007669"/>
    <property type="project" value="UniProtKB-KW"/>
</dbReference>
<evidence type="ECO:0000259" key="1">
    <source>
        <dbReference type="Pfam" id="PF13649"/>
    </source>
</evidence>
<organism evidence="2 3">
    <name type="scientific">Clostridium tarantellae</name>
    <dbReference type="NCBI Taxonomy" id="39493"/>
    <lineage>
        <taxon>Bacteria</taxon>
        <taxon>Bacillati</taxon>
        <taxon>Bacillota</taxon>
        <taxon>Clostridia</taxon>
        <taxon>Eubacteriales</taxon>
        <taxon>Clostridiaceae</taxon>
        <taxon>Clostridium</taxon>
    </lineage>
</organism>
<dbReference type="Proteomes" id="UP000430345">
    <property type="component" value="Unassembled WGS sequence"/>
</dbReference>
<dbReference type="Gene3D" id="3.40.50.150">
    <property type="entry name" value="Vaccinia Virus protein VP39"/>
    <property type="match status" value="1"/>
</dbReference>
<proteinExistence type="predicted"/>
<dbReference type="OrthoDB" id="9791837at2"/>
<dbReference type="Gene3D" id="2.20.25.110">
    <property type="entry name" value="S-adenosyl-L-methionine-dependent methyltransferases"/>
    <property type="match status" value="1"/>
</dbReference>
<keyword evidence="2" id="KW-0808">Transferase</keyword>
<dbReference type="InterPro" id="IPR041698">
    <property type="entry name" value="Methyltransf_25"/>
</dbReference>
<dbReference type="SUPFAM" id="SSF53335">
    <property type="entry name" value="S-adenosyl-L-methionine-dependent methyltransferases"/>
    <property type="match status" value="1"/>
</dbReference>
<dbReference type="Pfam" id="PF13649">
    <property type="entry name" value="Methyltransf_25"/>
    <property type="match status" value="1"/>
</dbReference>
<dbReference type="InterPro" id="IPR029063">
    <property type="entry name" value="SAM-dependent_MTases_sf"/>
</dbReference>
<reference evidence="2 3" key="1">
    <citation type="submission" date="2019-10" db="EMBL/GenBank/DDBJ databases">
        <title>The Genome Sequence of Clostridium tarantellae Isolated from Fish Brain.</title>
        <authorList>
            <person name="Bano L."/>
            <person name="Kiel M."/>
            <person name="Sales G."/>
            <person name="Doxey A.C."/>
            <person name="Mansfield M.J."/>
            <person name="Schiavone M."/>
            <person name="Rossetto O."/>
            <person name="Pirazzini M."/>
            <person name="Dobrindt U."/>
            <person name="Montecucco C."/>
        </authorList>
    </citation>
    <scope>NUCLEOTIDE SEQUENCE [LARGE SCALE GENOMIC DNA]</scope>
    <source>
        <strain evidence="2 3">DSM 3997</strain>
    </source>
</reference>
<gene>
    <name evidence="2" type="ORF">GBZ86_14690</name>
</gene>
<evidence type="ECO:0000313" key="3">
    <source>
        <dbReference type="Proteomes" id="UP000430345"/>
    </source>
</evidence>
<keyword evidence="3" id="KW-1185">Reference proteome</keyword>
<name>A0A6I1MPH6_9CLOT</name>
<feature type="domain" description="Methyltransferase" evidence="1">
    <location>
        <begin position="35"/>
        <end position="131"/>
    </location>
</feature>
<dbReference type="EMBL" id="WHJC01000378">
    <property type="protein sequence ID" value="MPQ44974.1"/>
    <property type="molecule type" value="Genomic_DNA"/>
</dbReference>
<sequence>MNFYNILSNLYDDIFKLQPQVLKFINYGLDKNDKVLNLSCATGIYDLELFKEGIQIISIDVREAMISQYEKKINSRKIEYYNEDMRNINILFKEDKFKKVFCIDNSISYLESYWEFEDLINKIKNILENRGVFVFALNNYDKILKFKNFQLPLILNSNNKICLERYYKNIHKESMELINNLKISKGEVNLIVNKNIRITPFLKDTICNILSKVGYCNIKVYGDFNCNIWNENAELTIIEAQIKL</sequence>
<comment type="caution">
    <text evidence="2">The sequence shown here is derived from an EMBL/GenBank/DDBJ whole genome shotgun (WGS) entry which is preliminary data.</text>
</comment>
<dbReference type="GO" id="GO:0032259">
    <property type="term" value="P:methylation"/>
    <property type="evidence" value="ECO:0007669"/>
    <property type="project" value="UniProtKB-KW"/>
</dbReference>
<accession>A0A6I1MPH6</accession>